<name>A0A0D1VNZ1_9EURO</name>
<dbReference type="EMBL" id="KN846954">
    <property type="protein sequence ID" value="KIV77745.1"/>
    <property type="molecule type" value="Genomic_DNA"/>
</dbReference>
<proteinExistence type="predicted"/>
<reference evidence="1 2" key="1">
    <citation type="submission" date="2015-01" db="EMBL/GenBank/DDBJ databases">
        <title>The Genome Sequence of Exophiala sideris CBS121828.</title>
        <authorList>
            <consortium name="The Broad Institute Genomics Platform"/>
            <person name="Cuomo C."/>
            <person name="de Hoog S."/>
            <person name="Gorbushina A."/>
            <person name="Stielow B."/>
            <person name="Teixiera M."/>
            <person name="Abouelleil A."/>
            <person name="Chapman S.B."/>
            <person name="Priest M."/>
            <person name="Young S.K."/>
            <person name="Wortman J."/>
            <person name="Nusbaum C."/>
            <person name="Birren B."/>
        </authorList>
    </citation>
    <scope>NUCLEOTIDE SEQUENCE [LARGE SCALE GENOMIC DNA]</scope>
    <source>
        <strain evidence="1 2">CBS 121828</strain>
    </source>
</reference>
<gene>
    <name evidence="1" type="ORF">PV11_09526</name>
</gene>
<accession>A0A0D1VNZ1</accession>
<dbReference type="Proteomes" id="UP000053599">
    <property type="component" value="Unassembled WGS sequence"/>
</dbReference>
<evidence type="ECO:0000313" key="1">
    <source>
        <dbReference type="EMBL" id="KIV77745.1"/>
    </source>
</evidence>
<dbReference type="HOGENOM" id="CLU_1482010_0_0_1"/>
<evidence type="ECO:0000313" key="2">
    <source>
        <dbReference type="Proteomes" id="UP000053599"/>
    </source>
</evidence>
<protein>
    <submittedName>
        <fullName evidence="1">Uncharacterized protein</fullName>
    </submittedName>
</protein>
<organism evidence="1 2">
    <name type="scientific">Exophiala sideris</name>
    <dbReference type="NCBI Taxonomy" id="1016849"/>
    <lineage>
        <taxon>Eukaryota</taxon>
        <taxon>Fungi</taxon>
        <taxon>Dikarya</taxon>
        <taxon>Ascomycota</taxon>
        <taxon>Pezizomycotina</taxon>
        <taxon>Eurotiomycetes</taxon>
        <taxon>Chaetothyriomycetidae</taxon>
        <taxon>Chaetothyriales</taxon>
        <taxon>Herpotrichiellaceae</taxon>
        <taxon>Exophiala</taxon>
    </lineage>
</organism>
<dbReference type="AlphaFoldDB" id="A0A0D1VNZ1"/>
<sequence length="182" mass="20954">MDPRLPDDTPADVRRHFEEYVKAEHKRHDAEMSKIDKAYQEKKAAKQQQIAAIKQDDRYKAHIRQLLVYNAEEEIQGIVNNVEHSGKRLAESTGRLAEKVQELRESEATVLAQSRKETSENMARYNKLREQGQNGASKEGDEVRACYDHILAEEKTRLAAEVERVAAGMYREDHGEDYGEDQ</sequence>